<keyword evidence="2" id="KW-1185">Reference proteome</keyword>
<accession>A0A0C2GP97</accession>
<protein>
    <submittedName>
        <fullName evidence="1">Uncharacterized protein</fullName>
    </submittedName>
</protein>
<dbReference type="AlphaFoldDB" id="A0A0C2GP97"/>
<dbReference type="EMBL" id="KN732670">
    <property type="protein sequence ID" value="KIH58816.1"/>
    <property type="molecule type" value="Genomic_DNA"/>
</dbReference>
<evidence type="ECO:0000313" key="2">
    <source>
        <dbReference type="Proteomes" id="UP000054047"/>
    </source>
</evidence>
<evidence type="ECO:0000313" key="1">
    <source>
        <dbReference type="EMBL" id="KIH58816.1"/>
    </source>
</evidence>
<organism evidence="1 2">
    <name type="scientific">Ancylostoma duodenale</name>
    <dbReference type="NCBI Taxonomy" id="51022"/>
    <lineage>
        <taxon>Eukaryota</taxon>
        <taxon>Metazoa</taxon>
        <taxon>Ecdysozoa</taxon>
        <taxon>Nematoda</taxon>
        <taxon>Chromadorea</taxon>
        <taxon>Rhabditida</taxon>
        <taxon>Rhabditina</taxon>
        <taxon>Rhabditomorpha</taxon>
        <taxon>Strongyloidea</taxon>
        <taxon>Ancylostomatidae</taxon>
        <taxon>Ancylostomatinae</taxon>
        <taxon>Ancylostoma</taxon>
    </lineage>
</organism>
<dbReference type="Proteomes" id="UP000054047">
    <property type="component" value="Unassembled WGS sequence"/>
</dbReference>
<gene>
    <name evidence="1" type="ORF">ANCDUO_10968</name>
</gene>
<name>A0A0C2GP97_9BILA</name>
<sequence>MSATAGVISSRFKVLSVISIKSVDDLVNMLNVKDLFRTVGPAHPHTVILIGSLGRRGDL</sequence>
<proteinExistence type="predicted"/>
<reference evidence="1 2" key="1">
    <citation type="submission" date="2013-12" db="EMBL/GenBank/DDBJ databases">
        <title>Draft genome of the parsitic nematode Ancylostoma duodenale.</title>
        <authorList>
            <person name="Mitreva M."/>
        </authorList>
    </citation>
    <scope>NUCLEOTIDE SEQUENCE [LARGE SCALE GENOMIC DNA]</scope>
    <source>
        <strain evidence="1 2">Zhejiang</strain>
    </source>
</reference>